<gene>
    <name evidence="5" type="ORF">Rhopal_004714-T1</name>
</gene>
<dbReference type="GO" id="GO:0005634">
    <property type="term" value="C:nucleus"/>
    <property type="evidence" value="ECO:0007669"/>
    <property type="project" value="UniProtKB-SubCell"/>
</dbReference>
<proteinExistence type="predicted"/>
<keyword evidence="6" id="KW-1185">Reference proteome</keyword>
<dbReference type="GO" id="GO:1990414">
    <property type="term" value="P:replication-born double-strand break repair via sister chromatid exchange"/>
    <property type="evidence" value="ECO:0007669"/>
    <property type="project" value="TreeGrafter"/>
</dbReference>
<protein>
    <recommendedName>
        <fullName evidence="4">Rad21/Rec8-like protein N-terminal domain-containing protein</fullName>
    </recommendedName>
</protein>
<dbReference type="AlphaFoldDB" id="A0AAV5GQ85"/>
<dbReference type="PANTHER" id="PTHR12585:SF72">
    <property type="entry name" value="MEIOTIC RECOMBINATION PROTEIN REC8"/>
    <property type="match status" value="1"/>
</dbReference>
<evidence type="ECO:0000256" key="1">
    <source>
        <dbReference type="ARBA" id="ARBA00004123"/>
    </source>
</evidence>
<dbReference type="GO" id="GO:0007062">
    <property type="term" value="P:sister chromatid cohesion"/>
    <property type="evidence" value="ECO:0007669"/>
    <property type="project" value="InterPro"/>
</dbReference>
<dbReference type="InterPro" id="IPR006910">
    <property type="entry name" value="Rad21_Rec8_N"/>
</dbReference>
<dbReference type="GO" id="GO:0003682">
    <property type="term" value="F:chromatin binding"/>
    <property type="evidence" value="ECO:0007669"/>
    <property type="project" value="TreeGrafter"/>
</dbReference>
<feature type="compositionally biased region" description="Basic and acidic residues" evidence="3">
    <location>
        <begin position="486"/>
        <end position="501"/>
    </location>
</feature>
<dbReference type="InterPro" id="IPR039781">
    <property type="entry name" value="Rad21/Rec8-like"/>
</dbReference>
<sequence length="564" mass="61226">MFYNTEILTSRKGGFAVFWLAATLGSKGTTSVRKLSKKELLSCNVVKACEKVVSPDEPLALRLSSNLMVGIARVYQQQASTYTIYAHDVTQMHQSLKKVISEAFRAAPDINLGPDLPDLPLEPIPGAVAAVKDTALVGGINLQAIAHPDFETDFEMGLDWHLPGELRDNEFFEMEEEVFVSPLQSILGSPVPQPRQPPGAHQAREADITLHEPQLHDYMLEGYGADDAFHAGLEGEQFEGPAFGEGDEGLLYGADPELDAAIRAGSAGRRSAAGSGRGAQGYGASSSAVGFDGDVGPYGADLGGFEQHFDFGGGYEEPAMKQDVPLEGEGEDTFAERVRREHEEGQKRLEIALRRSATPAVEGDLSREFLESNEGTPSSTTRRRVSDALGKAQTKAAEAAKIARKTRRAKLLAVDRSTELSNEALRNMRATYAERMQVEREKAEQRKDENDAHQRAMDLVFGPPAFNEKKRRASGQPPTERKPKRTASEAEVARKAGDRLSEQPPGASAAADFEPAAQDLYAGREFGGGGYGDDLGGFQQHFDFEQVCHIVELALGSLLTLHEI</sequence>
<feature type="region of interest" description="Disordered" evidence="3">
    <location>
        <begin position="459"/>
        <end position="513"/>
    </location>
</feature>
<organism evidence="5 6">
    <name type="scientific">Rhodotorula paludigena</name>
    <dbReference type="NCBI Taxonomy" id="86838"/>
    <lineage>
        <taxon>Eukaryota</taxon>
        <taxon>Fungi</taxon>
        <taxon>Dikarya</taxon>
        <taxon>Basidiomycota</taxon>
        <taxon>Pucciniomycotina</taxon>
        <taxon>Microbotryomycetes</taxon>
        <taxon>Sporidiobolales</taxon>
        <taxon>Sporidiobolaceae</taxon>
        <taxon>Rhodotorula</taxon>
    </lineage>
</organism>
<name>A0AAV5GQ85_9BASI</name>
<comment type="subcellular location">
    <subcellularLocation>
        <location evidence="1">Nucleus</location>
    </subcellularLocation>
</comment>
<feature type="region of interest" description="Disordered" evidence="3">
    <location>
        <begin position="364"/>
        <end position="390"/>
    </location>
</feature>
<keyword evidence="2" id="KW-0539">Nucleus</keyword>
<dbReference type="EMBL" id="BQKY01000009">
    <property type="protein sequence ID" value="GJN91691.1"/>
    <property type="molecule type" value="Genomic_DNA"/>
</dbReference>
<evidence type="ECO:0000256" key="2">
    <source>
        <dbReference type="ARBA" id="ARBA00023242"/>
    </source>
</evidence>
<comment type="caution">
    <text evidence="5">The sequence shown here is derived from an EMBL/GenBank/DDBJ whole genome shotgun (WGS) entry which is preliminary data.</text>
</comment>
<dbReference type="Proteomes" id="UP001342314">
    <property type="component" value="Unassembled WGS sequence"/>
</dbReference>
<dbReference type="Pfam" id="PF04825">
    <property type="entry name" value="Rad21_Rec8_N"/>
    <property type="match status" value="1"/>
</dbReference>
<dbReference type="PANTHER" id="PTHR12585">
    <property type="entry name" value="SCC1 / RAD21 FAMILY MEMBER"/>
    <property type="match status" value="1"/>
</dbReference>
<reference evidence="5 6" key="1">
    <citation type="submission" date="2021-12" db="EMBL/GenBank/DDBJ databases">
        <title>High titer production of polyol ester of fatty acids by Rhodotorula paludigena BS15 towards product separation-free biomass refinery.</title>
        <authorList>
            <person name="Mano J."/>
            <person name="Ono H."/>
            <person name="Tanaka T."/>
            <person name="Naito K."/>
            <person name="Sushida H."/>
            <person name="Ike M."/>
            <person name="Tokuyasu K."/>
            <person name="Kitaoka M."/>
        </authorList>
    </citation>
    <scope>NUCLEOTIDE SEQUENCE [LARGE SCALE GENOMIC DNA]</scope>
    <source>
        <strain evidence="5 6">BS15</strain>
    </source>
</reference>
<evidence type="ECO:0000313" key="6">
    <source>
        <dbReference type="Proteomes" id="UP001342314"/>
    </source>
</evidence>
<feature type="domain" description="Rad21/Rec8-like protein N-terminal" evidence="4">
    <location>
        <begin position="1"/>
        <end position="102"/>
    </location>
</feature>
<dbReference type="GO" id="GO:0008278">
    <property type="term" value="C:cohesin complex"/>
    <property type="evidence" value="ECO:0007669"/>
    <property type="project" value="InterPro"/>
</dbReference>
<accession>A0AAV5GQ85</accession>
<evidence type="ECO:0000256" key="3">
    <source>
        <dbReference type="SAM" id="MobiDB-lite"/>
    </source>
</evidence>
<evidence type="ECO:0000259" key="4">
    <source>
        <dbReference type="Pfam" id="PF04825"/>
    </source>
</evidence>
<evidence type="ECO:0000313" key="5">
    <source>
        <dbReference type="EMBL" id="GJN91691.1"/>
    </source>
</evidence>